<evidence type="ECO:0000313" key="2">
    <source>
        <dbReference type="Proteomes" id="UP000604046"/>
    </source>
</evidence>
<evidence type="ECO:0000313" key="1">
    <source>
        <dbReference type="EMBL" id="CAE7568160.1"/>
    </source>
</evidence>
<gene>
    <name evidence="1" type="ORF">SNAT2548_LOCUS32265</name>
</gene>
<protein>
    <submittedName>
        <fullName evidence="1">Uncharacterized protein</fullName>
    </submittedName>
</protein>
<keyword evidence="2" id="KW-1185">Reference proteome</keyword>
<comment type="caution">
    <text evidence="1">The sequence shown here is derived from an EMBL/GenBank/DDBJ whole genome shotgun (WGS) entry which is preliminary data.</text>
</comment>
<organism evidence="1 2">
    <name type="scientific">Symbiodinium natans</name>
    <dbReference type="NCBI Taxonomy" id="878477"/>
    <lineage>
        <taxon>Eukaryota</taxon>
        <taxon>Sar</taxon>
        <taxon>Alveolata</taxon>
        <taxon>Dinophyceae</taxon>
        <taxon>Suessiales</taxon>
        <taxon>Symbiodiniaceae</taxon>
        <taxon>Symbiodinium</taxon>
    </lineage>
</organism>
<sequence length="285" mass="29428">MHTMGDVGMVVPALLAQRKALGTAAWKEVCHSFANLSAGHSLEDLALKTSEAASPAMERQKCWQLALRGSEGLELPGQVFAAPNPFLRALKAMLGGDISTSIGATGGEVCPELGEAVDGRLRACECESESLGGHVPLTTPALRGAFLEAPCGALTLSAEGSKAPKAAPQPWPQVDEALPEKRLKGEAWVGSSGGKVTALLPLLCSPHAEPTSLSQHCARLNDLDGCRSGGAEPAADRNARRADTAAQVKTGADGDAAVSIPPSVGGSVSSFFEAVRSLLWDSKCR</sequence>
<dbReference type="EMBL" id="CAJNDS010002701">
    <property type="protein sequence ID" value="CAE7568160.1"/>
    <property type="molecule type" value="Genomic_DNA"/>
</dbReference>
<dbReference type="AlphaFoldDB" id="A0A812UB98"/>
<reference evidence="1" key="1">
    <citation type="submission" date="2021-02" db="EMBL/GenBank/DDBJ databases">
        <authorList>
            <person name="Dougan E. K."/>
            <person name="Rhodes N."/>
            <person name="Thang M."/>
            <person name="Chan C."/>
        </authorList>
    </citation>
    <scope>NUCLEOTIDE SEQUENCE</scope>
</reference>
<proteinExistence type="predicted"/>
<name>A0A812UB98_9DINO</name>
<accession>A0A812UB98</accession>
<dbReference type="Proteomes" id="UP000604046">
    <property type="component" value="Unassembled WGS sequence"/>
</dbReference>